<accession>A0A2Z6RHF1</accession>
<proteinExistence type="predicted"/>
<name>A0A2Z6RHF1_9GLOM</name>
<dbReference type="STRING" id="94130.A0A2Z6RHF1"/>
<gene>
    <name evidence="1" type="ORF">RclHR1_27250001</name>
</gene>
<evidence type="ECO:0000313" key="2">
    <source>
        <dbReference type="Proteomes" id="UP000247702"/>
    </source>
</evidence>
<dbReference type="Proteomes" id="UP000247702">
    <property type="component" value="Unassembled WGS sequence"/>
</dbReference>
<organism evidence="1 2">
    <name type="scientific">Rhizophagus clarus</name>
    <dbReference type="NCBI Taxonomy" id="94130"/>
    <lineage>
        <taxon>Eukaryota</taxon>
        <taxon>Fungi</taxon>
        <taxon>Fungi incertae sedis</taxon>
        <taxon>Mucoromycota</taxon>
        <taxon>Glomeromycotina</taxon>
        <taxon>Glomeromycetes</taxon>
        <taxon>Glomerales</taxon>
        <taxon>Glomeraceae</taxon>
        <taxon>Rhizophagus</taxon>
    </lineage>
</organism>
<comment type="caution">
    <text evidence="1">The sequence shown here is derived from an EMBL/GenBank/DDBJ whole genome shotgun (WGS) entry which is preliminary data.</text>
</comment>
<evidence type="ECO:0000313" key="1">
    <source>
        <dbReference type="EMBL" id="GBB96321.1"/>
    </source>
</evidence>
<sequence>MWNVLNNESETQIENPWIVLADKALKGAFKDTPVFTGLCEVMGNAIERKMKNKCKRNLKYSEEFTSFLVILGGFSTKALDLFCQNLEGRTIQHLRRNSEDRLTDPDLCFENIARFKRLIDSIQYNGPVVVMTDITKLKSRLRYSPTFGCIIGSVFPIEETKINVYADIPNIISKIKNEKAIAKDVHAYMLQIPLPKFPPIAIALIPNKGNDNSKTISQLHKKLIQEIAFQLEIHILSIGSDDKQVDAAAYRTFCSANFKQCLTHDFQVKVGMEGTIIYLFIMGEIVDCYLNRTILPIERMRMAMTAYRDYYPQVPFLPWLHGSESCEHFFGVVRQINPDFDFAKLIQMLPKISQYSKALRNGKLNFDKERSVREGYLFDYTSELDKLTLEKLHLWPNDKQISDTIHHSYHLAQDLAEYAGMIQPFNISVGIDTPWILIESHEIDVSSSDVDKQSRDNNNDEYDLSAAIGEASLEMKQITETSDDNGHEFNDDFTKGHSQLDEIAKLPDNLYILNDGIMRKFHESYSSRPLERKFKIVGGNSRIITEGPNSIQQNMASHFVAYFTKNENPEQSVITQREKQWKDNRKNIATTLAQLHVQELAKSKDGKKSNKKNVQESLIKIPNIKTANITEGFPLIKGDYLFV</sequence>
<protein>
    <submittedName>
        <fullName evidence="1">Uncharacterized protein</fullName>
    </submittedName>
</protein>
<reference evidence="1 2" key="1">
    <citation type="submission" date="2017-11" db="EMBL/GenBank/DDBJ databases">
        <title>The genome of Rhizophagus clarus HR1 reveals common genetic basis of auxotrophy among arbuscular mycorrhizal fungi.</title>
        <authorList>
            <person name="Kobayashi Y."/>
        </authorList>
    </citation>
    <scope>NUCLEOTIDE SEQUENCE [LARGE SCALE GENOMIC DNA]</scope>
    <source>
        <strain evidence="1 2">HR1</strain>
    </source>
</reference>
<dbReference type="AlphaFoldDB" id="A0A2Z6RHF1"/>
<keyword evidence="2" id="KW-1185">Reference proteome</keyword>
<dbReference type="EMBL" id="BEXD01001919">
    <property type="protein sequence ID" value="GBB96321.1"/>
    <property type="molecule type" value="Genomic_DNA"/>
</dbReference>